<proteinExistence type="predicted"/>
<feature type="compositionally biased region" description="Basic and acidic residues" evidence="1">
    <location>
        <begin position="93"/>
        <end position="106"/>
    </location>
</feature>
<feature type="region of interest" description="Disordered" evidence="1">
    <location>
        <begin position="38"/>
        <end position="114"/>
    </location>
</feature>
<evidence type="ECO:0000313" key="3">
    <source>
        <dbReference type="Proteomes" id="UP001458880"/>
    </source>
</evidence>
<name>A0AAW1JXL9_POPJA</name>
<feature type="compositionally biased region" description="Basic and acidic residues" evidence="1">
    <location>
        <begin position="9"/>
        <end position="23"/>
    </location>
</feature>
<comment type="caution">
    <text evidence="2">The sequence shown here is derived from an EMBL/GenBank/DDBJ whole genome shotgun (WGS) entry which is preliminary data.</text>
</comment>
<dbReference type="GO" id="GO:0003677">
    <property type="term" value="F:DNA binding"/>
    <property type="evidence" value="ECO:0007669"/>
    <property type="project" value="UniProtKB-KW"/>
</dbReference>
<reference evidence="2 3" key="1">
    <citation type="journal article" date="2024" name="BMC Genomics">
        <title>De novo assembly and annotation of Popillia japonica's genome with initial clues to its potential as an invasive pest.</title>
        <authorList>
            <person name="Cucini C."/>
            <person name="Boschi S."/>
            <person name="Funari R."/>
            <person name="Cardaioli E."/>
            <person name="Iannotti N."/>
            <person name="Marturano G."/>
            <person name="Paoli F."/>
            <person name="Bruttini M."/>
            <person name="Carapelli A."/>
            <person name="Frati F."/>
            <person name="Nardi F."/>
        </authorList>
    </citation>
    <scope>NUCLEOTIDE SEQUENCE [LARGE SCALE GENOMIC DNA]</scope>
    <source>
        <strain evidence="2">DMR45628</strain>
    </source>
</reference>
<keyword evidence="2" id="KW-0371">Homeobox</keyword>
<dbReference type="Proteomes" id="UP001458880">
    <property type="component" value="Unassembled WGS sequence"/>
</dbReference>
<accession>A0AAW1JXL9</accession>
<sequence>MSLFLVHEINPERGREADKRTRDTRRWFHPMPIINDHSIFREEERPTNVHEIPDAGTREGISFQSVPDAAKTHRDRTRSLSNREADQDLVPEPSHEMEEGEQDQRRGWFRRRWR</sequence>
<organism evidence="2 3">
    <name type="scientific">Popillia japonica</name>
    <name type="common">Japanese beetle</name>
    <dbReference type="NCBI Taxonomy" id="7064"/>
    <lineage>
        <taxon>Eukaryota</taxon>
        <taxon>Metazoa</taxon>
        <taxon>Ecdysozoa</taxon>
        <taxon>Arthropoda</taxon>
        <taxon>Hexapoda</taxon>
        <taxon>Insecta</taxon>
        <taxon>Pterygota</taxon>
        <taxon>Neoptera</taxon>
        <taxon>Endopterygota</taxon>
        <taxon>Coleoptera</taxon>
        <taxon>Polyphaga</taxon>
        <taxon>Scarabaeiformia</taxon>
        <taxon>Scarabaeidae</taxon>
        <taxon>Rutelinae</taxon>
        <taxon>Popillia</taxon>
    </lineage>
</organism>
<dbReference type="EMBL" id="JASPKY010000311">
    <property type="protein sequence ID" value="KAK9709326.1"/>
    <property type="molecule type" value="Genomic_DNA"/>
</dbReference>
<gene>
    <name evidence="2" type="ORF">QE152_g26660</name>
</gene>
<feature type="compositionally biased region" description="Basic and acidic residues" evidence="1">
    <location>
        <begin position="38"/>
        <end position="57"/>
    </location>
</feature>
<keyword evidence="2" id="KW-0238">DNA-binding</keyword>
<feature type="compositionally biased region" description="Basic and acidic residues" evidence="1">
    <location>
        <begin position="77"/>
        <end position="86"/>
    </location>
</feature>
<protein>
    <submittedName>
        <fullName evidence="2">Homeodomain</fullName>
    </submittedName>
</protein>
<evidence type="ECO:0000313" key="2">
    <source>
        <dbReference type="EMBL" id="KAK9709326.1"/>
    </source>
</evidence>
<feature type="region of interest" description="Disordered" evidence="1">
    <location>
        <begin position="1"/>
        <end position="23"/>
    </location>
</feature>
<keyword evidence="3" id="KW-1185">Reference proteome</keyword>
<evidence type="ECO:0000256" key="1">
    <source>
        <dbReference type="SAM" id="MobiDB-lite"/>
    </source>
</evidence>
<dbReference type="AlphaFoldDB" id="A0AAW1JXL9"/>